<organism evidence="2 3">
    <name type="scientific">Natronomicrosphaera hydrolytica</name>
    <dbReference type="NCBI Taxonomy" id="3242702"/>
    <lineage>
        <taxon>Bacteria</taxon>
        <taxon>Pseudomonadati</taxon>
        <taxon>Planctomycetota</taxon>
        <taxon>Phycisphaerae</taxon>
        <taxon>Phycisphaerales</taxon>
        <taxon>Phycisphaeraceae</taxon>
        <taxon>Natronomicrosphaera</taxon>
    </lineage>
</organism>
<dbReference type="EMBL" id="JBGUBD010000007">
    <property type="protein sequence ID" value="MFA9479250.1"/>
    <property type="molecule type" value="Genomic_DNA"/>
</dbReference>
<dbReference type="InterPro" id="IPR029058">
    <property type="entry name" value="AB_hydrolase_fold"/>
</dbReference>
<dbReference type="Gene3D" id="3.40.50.1820">
    <property type="entry name" value="alpha/beta hydrolase"/>
    <property type="match status" value="1"/>
</dbReference>
<evidence type="ECO:0000313" key="3">
    <source>
        <dbReference type="Proteomes" id="UP001575105"/>
    </source>
</evidence>
<protein>
    <submittedName>
        <fullName evidence="2">Esterase/lipase family protein</fullName>
    </submittedName>
</protein>
<evidence type="ECO:0000313" key="2">
    <source>
        <dbReference type="EMBL" id="MFA9479250.1"/>
    </source>
</evidence>
<dbReference type="RefSeq" id="WP_425346174.1">
    <property type="nucleotide sequence ID" value="NZ_JBGUBD010000007.1"/>
</dbReference>
<keyword evidence="3" id="KW-1185">Reference proteome</keyword>
<sequence>MPRPTPPSHARLASRFTARIALIACLTLSLGCATYGPTNPSFDLEVDQAWAALDEMATQPHTPPRPIVVLAGWNDPGTAVGTLADMLDEAIGDASLIVVHFALTGNFDACRERVINAVDMAYPNDDPVWTSEVDVVAISMGGLVARYAAADPPTGNPVRRLRINRLFTIGTPHRGADLATLPTPDHRQFDMRGESEFLQQLDASFEDADYELYPYVRLGDLIVGAPNTAPPGDTPWWLPNRRLELAHAWAYRDPRIVADITRRLRDEEPFATNPRTPLPGREDEDKDDTTTDYAAADTHETQ</sequence>
<dbReference type="Proteomes" id="UP001575105">
    <property type="component" value="Unassembled WGS sequence"/>
</dbReference>
<accession>A0ABV4U6N4</accession>
<proteinExistence type="predicted"/>
<name>A0ABV4U6N4_9BACT</name>
<dbReference type="PROSITE" id="PS51257">
    <property type="entry name" value="PROKAR_LIPOPROTEIN"/>
    <property type="match status" value="1"/>
</dbReference>
<gene>
    <name evidence="2" type="ORF">ACERK3_13245</name>
</gene>
<comment type="caution">
    <text evidence="2">The sequence shown here is derived from an EMBL/GenBank/DDBJ whole genome shotgun (WGS) entry which is preliminary data.</text>
</comment>
<reference evidence="2 3" key="1">
    <citation type="submission" date="2024-08" db="EMBL/GenBank/DDBJ databases">
        <title>Whole-genome sequencing of halo(alkali)philic microorganisms from hypersaline lakes.</title>
        <authorList>
            <person name="Sorokin D.Y."/>
            <person name="Merkel A.Y."/>
            <person name="Messina E."/>
            <person name="Yakimov M."/>
        </authorList>
    </citation>
    <scope>NUCLEOTIDE SEQUENCE [LARGE SCALE GENOMIC DNA]</scope>
    <source>
        <strain evidence="2 3">AB-hyl4</strain>
    </source>
</reference>
<feature type="region of interest" description="Disordered" evidence="1">
    <location>
        <begin position="266"/>
        <end position="302"/>
    </location>
</feature>
<dbReference type="SUPFAM" id="SSF53474">
    <property type="entry name" value="alpha/beta-Hydrolases"/>
    <property type="match status" value="1"/>
</dbReference>
<evidence type="ECO:0000256" key="1">
    <source>
        <dbReference type="SAM" id="MobiDB-lite"/>
    </source>
</evidence>